<dbReference type="PROSITE" id="PS50035">
    <property type="entry name" value="PLD"/>
    <property type="match status" value="2"/>
</dbReference>
<gene>
    <name evidence="3" type="primary">cls</name>
    <name evidence="3" type="ORF">BGLFYP119_02181</name>
</gene>
<evidence type="ECO:0000256" key="1">
    <source>
        <dbReference type="SAM" id="Phobius"/>
    </source>
</evidence>
<dbReference type="EMBL" id="CACRST010000019">
    <property type="protein sequence ID" value="VYT18959.1"/>
    <property type="molecule type" value="Genomic_DNA"/>
</dbReference>
<dbReference type="InterPro" id="IPR025202">
    <property type="entry name" value="PLD-like_dom"/>
</dbReference>
<dbReference type="PANTHER" id="PTHR21248:SF12">
    <property type="entry name" value="CARDIOLIPIN SYNTHASE C"/>
    <property type="match status" value="1"/>
</dbReference>
<proteinExistence type="predicted"/>
<dbReference type="SMART" id="SM00155">
    <property type="entry name" value="PLDc"/>
    <property type="match status" value="2"/>
</dbReference>
<dbReference type="AlphaFoldDB" id="A0A6N2UMI3"/>
<keyword evidence="3" id="KW-0808">Transferase</keyword>
<dbReference type="GO" id="GO:0032049">
    <property type="term" value="P:cardiolipin biosynthetic process"/>
    <property type="evidence" value="ECO:0007669"/>
    <property type="project" value="UniProtKB-ARBA"/>
</dbReference>
<dbReference type="CDD" id="cd09113">
    <property type="entry name" value="PLDc_ymdC_like_2"/>
    <property type="match status" value="1"/>
</dbReference>
<organism evidence="3">
    <name type="scientific">Blautia glucerasea</name>
    <dbReference type="NCBI Taxonomy" id="536633"/>
    <lineage>
        <taxon>Bacteria</taxon>
        <taxon>Bacillati</taxon>
        <taxon>Bacillota</taxon>
        <taxon>Clostridia</taxon>
        <taxon>Lachnospirales</taxon>
        <taxon>Lachnospiraceae</taxon>
        <taxon>Blautia</taxon>
    </lineage>
</organism>
<feature type="transmembrane region" description="Helical" evidence="1">
    <location>
        <begin position="15"/>
        <end position="34"/>
    </location>
</feature>
<dbReference type="Gene3D" id="3.30.870.10">
    <property type="entry name" value="Endonuclease Chain A"/>
    <property type="match status" value="2"/>
</dbReference>
<dbReference type="GO" id="GO:0030572">
    <property type="term" value="F:phosphatidyltransferase activity"/>
    <property type="evidence" value="ECO:0007669"/>
    <property type="project" value="UniProtKB-ARBA"/>
</dbReference>
<name>A0A6N2UMI3_9FIRM</name>
<dbReference type="RefSeq" id="WP_156354624.1">
    <property type="nucleotide sequence ID" value="NZ_CACRST010000019.1"/>
</dbReference>
<protein>
    <submittedName>
        <fullName evidence="3">Cardiolipin synthase</fullName>
        <ecNumber evidence="3">2.7.8.-</ecNumber>
    </submittedName>
</protein>
<keyword evidence="1" id="KW-1133">Transmembrane helix</keyword>
<feature type="domain" description="PLD phosphodiesterase" evidence="2">
    <location>
        <begin position="162"/>
        <end position="189"/>
    </location>
</feature>
<feature type="domain" description="PLD phosphodiesterase" evidence="2">
    <location>
        <begin position="381"/>
        <end position="403"/>
    </location>
</feature>
<reference evidence="3" key="1">
    <citation type="submission" date="2019-11" db="EMBL/GenBank/DDBJ databases">
        <authorList>
            <person name="Feng L."/>
        </authorList>
    </citation>
    <scope>NUCLEOTIDE SEQUENCE</scope>
    <source>
        <strain evidence="3">BgluceraseaLFYP119</strain>
    </source>
</reference>
<dbReference type="PANTHER" id="PTHR21248">
    <property type="entry name" value="CARDIOLIPIN SYNTHASE"/>
    <property type="match status" value="1"/>
</dbReference>
<dbReference type="SUPFAM" id="SSF56024">
    <property type="entry name" value="Phospholipase D/nuclease"/>
    <property type="match status" value="2"/>
</dbReference>
<keyword evidence="1" id="KW-0472">Membrane</keyword>
<dbReference type="EC" id="2.7.8.-" evidence="3"/>
<sequence>MTLKHHFFLKFLTPGRIILILVLVYIALLTVPYLRHKEVSEEFKNHFKERDFYSQTTGAERIAYINDNTDALLYRLNMIEQAQEEIILSTFDFNADKGGKDIMAALLHAADRGVKVRVIVDGFSGFLDVQWKGNDWFQALASHENISLRIYNPLSPLKPWKIQARLHDKYLIIDRQMFLLGGRNTTNLFLGNYSKAKNIDREIFVYETQDQKDSSLYQLRSYFEQIWDLKDSKDFICKKLTDDVQECLASLEKRYDKLTKTYKEAYTDWNYQSLTFETNKISLLCNPLKANNKEPWMWYSIYQLLKDGQKALIYTPYIICGKEMYQDLTELKQENIPVEIITNDVASGANPWGCTDYLNQKKRIWNTGAKVYEFMGGHSCHTKAVLIDDRMSIVGSYNLDMRSTYQDTELMLAIDSKELNAMIQKEAQRDKTYSKTMESDGAYIQGENYVPKELSFGKKVFYLILRVLTVPIRRFL</sequence>
<evidence type="ECO:0000259" key="2">
    <source>
        <dbReference type="PROSITE" id="PS50035"/>
    </source>
</evidence>
<dbReference type="InterPro" id="IPR001736">
    <property type="entry name" value="PLipase_D/transphosphatidylase"/>
</dbReference>
<accession>A0A6N2UMI3</accession>
<dbReference type="Pfam" id="PF13091">
    <property type="entry name" value="PLDc_2"/>
    <property type="match status" value="2"/>
</dbReference>
<evidence type="ECO:0000313" key="3">
    <source>
        <dbReference type="EMBL" id="VYT18959.1"/>
    </source>
</evidence>
<keyword evidence="1" id="KW-0812">Transmembrane</keyword>